<evidence type="ECO:0008006" key="5">
    <source>
        <dbReference type="Google" id="ProtNLM"/>
    </source>
</evidence>
<comment type="caution">
    <text evidence="3">The sequence shown here is derived from an EMBL/GenBank/DDBJ whole genome shotgun (WGS) entry which is preliminary data.</text>
</comment>
<dbReference type="RefSeq" id="WP_006010892.1">
    <property type="nucleotide sequence ID" value="NZ_BAEQ01000026.1"/>
</dbReference>
<gene>
    <name evidence="3" type="ORF">GPAL_1746</name>
</gene>
<proteinExistence type="predicted"/>
<dbReference type="Proteomes" id="UP000006251">
    <property type="component" value="Unassembled WGS sequence"/>
</dbReference>
<organism evidence="3 4">
    <name type="scientific">Brumicola pallidula DSM 14239 = ACAM 615</name>
    <dbReference type="NCBI Taxonomy" id="1121922"/>
    <lineage>
        <taxon>Bacteria</taxon>
        <taxon>Pseudomonadati</taxon>
        <taxon>Pseudomonadota</taxon>
        <taxon>Gammaproteobacteria</taxon>
        <taxon>Alteromonadales</taxon>
        <taxon>Alteromonadaceae</taxon>
        <taxon>Brumicola</taxon>
    </lineage>
</organism>
<evidence type="ECO:0000313" key="4">
    <source>
        <dbReference type="Proteomes" id="UP000006251"/>
    </source>
</evidence>
<keyword evidence="1" id="KW-0472">Membrane</keyword>
<dbReference type="EMBL" id="BAEQ01000026">
    <property type="protein sequence ID" value="GAC28609.1"/>
    <property type="molecule type" value="Genomic_DNA"/>
</dbReference>
<keyword evidence="2" id="KW-0732">Signal</keyword>
<sequence length="243" mass="27127">MFKKIVASILFCFSFCSSASLINLALSSSGHSIIDRATNLEWLKFEKTAGMTVNQAFGIYGSQGWNIASFTQMDDLLSSVAPSYTRQNSWNISIDGIRENDFIVEFTQLFGSHIITPNNAFGDSTFYSSKFYIGAPFIDRQVTNEAFATIGVSSSYDYIIPAHDYCYETDINLPYTCEWVEELVATKPAYISMGDPYPQNMVANSLRGFAFVRTAAVPEPNVTYILAVVLLIALNKRKKPRPM</sequence>
<keyword evidence="4" id="KW-1185">Reference proteome</keyword>
<dbReference type="OrthoDB" id="6388044at2"/>
<keyword evidence="1" id="KW-0812">Transmembrane</keyword>
<name>K6Y750_9ALTE</name>
<evidence type="ECO:0000256" key="2">
    <source>
        <dbReference type="SAM" id="SignalP"/>
    </source>
</evidence>
<feature type="signal peptide" evidence="2">
    <location>
        <begin position="1"/>
        <end position="19"/>
    </location>
</feature>
<feature type="chain" id="PRO_5003897208" description="PEP-CTERM protein-sorting domain-containing protein" evidence="2">
    <location>
        <begin position="20"/>
        <end position="243"/>
    </location>
</feature>
<protein>
    <recommendedName>
        <fullName evidence="5">PEP-CTERM protein-sorting domain-containing protein</fullName>
    </recommendedName>
</protein>
<evidence type="ECO:0000313" key="3">
    <source>
        <dbReference type="EMBL" id="GAC28609.1"/>
    </source>
</evidence>
<reference evidence="4" key="1">
    <citation type="journal article" date="2014" name="Environ. Microbiol.">
        <title>Comparative genomics of the marine bacterial genus Glaciecola reveals the high degree of genomic diversity and genomic characteristic for cold adaptation.</title>
        <authorList>
            <person name="Qin Q.L."/>
            <person name="Xie B.B."/>
            <person name="Yu Y."/>
            <person name="Shu Y.L."/>
            <person name="Rong J.C."/>
            <person name="Zhang Y.J."/>
            <person name="Zhao D.L."/>
            <person name="Chen X.L."/>
            <person name="Zhang X.Y."/>
            <person name="Chen B."/>
            <person name="Zhou B.C."/>
            <person name="Zhang Y.Z."/>
        </authorList>
    </citation>
    <scope>NUCLEOTIDE SEQUENCE [LARGE SCALE GENOMIC DNA]</scope>
    <source>
        <strain evidence="4">ACAM 615</strain>
    </source>
</reference>
<feature type="transmembrane region" description="Helical" evidence="1">
    <location>
        <begin position="215"/>
        <end position="234"/>
    </location>
</feature>
<evidence type="ECO:0000256" key="1">
    <source>
        <dbReference type="SAM" id="Phobius"/>
    </source>
</evidence>
<keyword evidence="1" id="KW-1133">Transmembrane helix</keyword>
<accession>K6Y750</accession>
<dbReference type="AlphaFoldDB" id="K6Y750"/>